<dbReference type="EMBL" id="GBXM01070578">
    <property type="protein sequence ID" value="JAH37999.1"/>
    <property type="molecule type" value="Transcribed_RNA"/>
</dbReference>
<name>A0A0E9S9B4_ANGAN</name>
<organism evidence="1">
    <name type="scientific">Anguilla anguilla</name>
    <name type="common">European freshwater eel</name>
    <name type="synonym">Muraena anguilla</name>
    <dbReference type="NCBI Taxonomy" id="7936"/>
    <lineage>
        <taxon>Eukaryota</taxon>
        <taxon>Metazoa</taxon>
        <taxon>Chordata</taxon>
        <taxon>Craniata</taxon>
        <taxon>Vertebrata</taxon>
        <taxon>Euteleostomi</taxon>
        <taxon>Actinopterygii</taxon>
        <taxon>Neopterygii</taxon>
        <taxon>Teleostei</taxon>
        <taxon>Anguilliformes</taxon>
        <taxon>Anguillidae</taxon>
        <taxon>Anguilla</taxon>
    </lineage>
</organism>
<evidence type="ECO:0000313" key="1">
    <source>
        <dbReference type="EMBL" id="JAH37999.1"/>
    </source>
</evidence>
<dbReference type="AlphaFoldDB" id="A0A0E9S9B4"/>
<accession>A0A0E9S9B4</accession>
<proteinExistence type="predicted"/>
<sequence length="41" mass="4833">MTIQQPRPMSFCLQSMHVVLGFFVFPCREFSCLGHRQGLFR</sequence>
<protein>
    <submittedName>
        <fullName evidence="1">Uncharacterized protein</fullName>
    </submittedName>
</protein>
<reference evidence="1" key="2">
    <citation type="journal article" date="2015" name="Fish Shellfish Immunol.">
        <title>Early steps in the European eel (Anguilla anguilla)-Vibrio vulnificus interaction in the gills: Role of the RtxA13 toxin.</title>
        <authorList>
            <person name="Callol A."/>
            <person name="Pajuelo D."/>
            <person name="Ebbesson L."/>
            <person name="Teles M."/>
            <person name="MacKenzie S."/>
            <person name="Amaro C."/>
        </authorList>
    </citation>
    <scope>NUCLEOTIDE SEQUENCE</scope>
</reference>
<reference evidence="1" key="1">
    <citation type="submission" date="2014-11" db="EMBL/GenBank/DDBJ databases">
        <authorList>
            <person name="Amaro Gonzalez C."/>
        </authorList>
    </citation>
    <scope>NUCLEOTIDE SEQUENCE</scope>
</reference>